<dbReference type="Pfam" id="PF01075">
    <property type="entry name" value="Glyco_transf_9"/>
    <property type="match status" value="1"/>
</dbReference>
<evidence type="ECO:0000313" key="3">
    <source>
        <dbReference type="EMBL" id="MBD2152165.1"/>
    </source>
</evidence>
<gene>
    <name evidence="3" type="ORF">H6F44_18865</name>
</gene>
<dbReference type="AlphaFoldDB" id="A0A926Z7U9"/>
<dbReference type="InterPro" id="IPR002201">
    <property type="entry name" value="Glyco_trans_9"/>
</dbReference>
<dbReference type="InterPro" id="IPR051199">
    <property type="entry name" value="LPS_LOS_Heptosyltrfase"/>
</dbReference>
<dbReference type="PANTHER" id="PTHR30160:SF7">
    <property type="entry name" value="ADP-HEPTOSE--LPS HEPTOSYLTRANSFERASE 2"/>
    <property type="match status" value="1"/>
</dbReference>
<dbReference type="EMBL" id="JACJPY010000085">
    <property type="protein sequence ID" value="MBD2152165.1"/>
    <property type="molecule type" value="Genomic_DNA"/>
</dbReference>
<dbReference type="Proteomes" id="UP000631421">
    <property type="component" value="Unassembled WGS sequence"/>
</dbReference>
<evidence type="ECO:0000313" key="4">
    <source>
        <dbReference type="Proteomes" id="UP000631421"/>
    </source>
</evidence>
<reference evidence="3" key="1">
    <citation type="journal article" date="2015" name="ISME J.">
        <title>Draft Genome Sequence of Streptomyces incarnatus NRRL8089, which Produces the Nucleoside Antibiotic Sinefungin.</title>
        <authorList>
            <person name="Oshima K."/>
            <person name="Hattori M."/>
            <person name="Shimizu H."/>
            <person name="Fukuda K."/>
            <person name="Nemoto M."/>
            <person name="Inagaki K."/>
            <person name="Tamura T."/>
        </authorList>
    </citation>
    <scope>NUCLEOTIDE SEQUENCE</scope>
    <source>
        <strain evidence="3">FACHB-1277</strain>
    </source>
</reference>
<keyword evidence="4" id="KW-1185">Reference proteome</keyword>
<proteinExistence type="predicted"/>
<accession>A0A926Z7U9</accession>
<comment type="caution">
    <text evidence="3">The sequence shown here is derived from an EMBL/GenBank/DDBJ whole genome shotgun (WGS) entry which is preliminary data.</text>
</comment>
<dbReference type="GO" id="GO:0008713">
    <property type="term" value="F:ADP-heptose-lipopolysaccharide heptosyltransferase activity"/>
    <property type="evidence" value="ECO:0007669"/>
    <property type="project" value="TreeGrafter"/>
</dbReference>
<evidence type="ECO:0000256" key="1">
    <source>
        <dbReference type="ARBA" id="ARBA00022676"/>
    </source>
</evidence>
<dbReference type="RefSeq" id="WP_190352574.1">
    <property type="nucleotide sequence ID" value="NZ_JACJPY010000085.1"/>
</dbReference>
<protein>
    <submittedName>
        <fullName evidence="3">Glycosyltransferase family 9 protein</fullName>
    </submittedName>
</protein>
<evidence type="ECO:0000256" key="2">
    <source>
        <dbReference type="ARBA" id="ARBA00022679"/>
    </source>
</evidence>
<dbReference type="PANTHER" id="PTHR30160">
    <property type="entry name" value="TETRAACYLDISACCHARIDE 4'-KINASE-RELATED"/>
    <property type="match status" value="1"/>
</dbReference>
<dbReference type="SUPFAM" id="SSF53756">
    <property type="entry name" value="UDP-Glycosyltransferase/glycogen phosphorylase"/>
    <property type="match status" value="1"/>
</dbReference>
<dbReference type="GO" id="GO:0009244">
    <property type="term" value="P:lipopolysaccharide core region biosynthetic process"/>
    <property type="evidence" value="ECO:0007669"/>
    <property type="project" value="TreeGrafter"/>
</dbReference>
<sequence>MMRILALVPGGTGDQLLFLPTLATLKKQYANAEIDVVIEPRAMAAYRICQSVNRTFKFDFQDRNSLADFGNLLGTIRDREYDVAIVSESRFSTNLLLWLSGIPKRIAKAGQGDFLLTEAIAVDPQMYAAAQHHQLLQAIGIQEPCPPIQVNLSKLDLDWVTAEQKRLGISQTGFILLNCGAYGNYPAASWAAIATAIQTKMPKLPIVVVDSVNNADLLNKLTSQVSNLLISSPTDIGKLAALIAAANLFICAEGDAMQLAVAVGTALVSILSSKTNPAVILPINEQRIKYVTAIAGQPLSEIAPELVLEKVWQG</sequence>
<organism evidence="3 4">
    <name type="scientific">Pseudanabaena cinerea FACHB-1277</name>
    <dbReference type="NCBI Taxonomy" id="2949581"/>
    <lineage>
        <taxon>Bacteria</taxon>
        <taxon>Bacillati</taxon>
        <taxon>Cyanobacteriota</taxon>
        <taxon>Cyanophyceae</taxon>
        <taxon>Pseudanabaenales</taxon>
        <taxon>Pseudanabaenaceae</taxon>
        <taxon>Pseudanabaena</taxon>
        <taxon>Pseudanabaena cinerea</taxon>
    </lineage>
</organism>
<keyword evidence="2" id="KW-0808">Transferase</keyword>
<keyword evidence="1" id="KW-0328">Glycosyltransferase</keyword>
<name>A0A926Z7U9_9CYAN</name>
<reference evidence="3" key="2">
    <citation type="submission" date="2020-08" db="EMBL/GenBank/DDBJ databases">
        <authorList>
            <person name="Chen M."/>
            <person name="Teng W."/>
            <person name="Zhao L."/>
            <person name="Hu C."/>
            <person name="Zhou Y."/>
            <person name="Han B."/>
            <person name="Song L."/>
            <person name="Shu W."/>
        </authorList>
    </citation>
    <scope>NUCLEOTIDE SEQUENCE</scope>
    <source>
        <strain evidence="3">FACHB-1277</strain>
    </source>
</reference>
<dbReference type="Gene3D" id="3.40.50.2000">
    <property type="entry name" value="Glycogen Phosphorylase B"/>
    <property type="match status" value="2"/>
</dbReference>
<dbReference type="GO" id="GO:0005829">
    <property type="term" value="C:cytosol"/>
    <property type="evidence" value="ECO:0007669"/>
    <property type="project" value="TreeGrafter"/>
</dbReference>